<evidence type="ECO:0000313" key="1">
    <source>
        <dbReference type="EMBL" id="VVW75993.1"/>
    </source>
</evidence>
<proteinExistence type="predicted"/>
<dbReference type="EMBL" id="LR721787">
    <property type="protein sequence ID" value="VVW75993.1"/>
    <property type="molecule type" value="Genomic_DNA"/>
</dbReference>
<sequence length="33" mass="3628">MDEAVKCRSVELARACYNDATSVLQDILISLIS</sequence>
<reference evidence="1" key="1">
    <citation type="submission" date="2019-09" db="EMBL/GenBank/DDBJ databases">
        <authorList>
            <person name="Zhang L."/>
        </authorList>
    </citation>
    <scope>NUCLEOTIDE SEQUENCE</scope>
</reference>
<accession>A0A5K1GJI9</accession>
<organism evidence="1">
    <name type="scientific">Nymphaea colorata</name>
    <name type="common">pocket water lily</name>
    <dbReference type="NCBI Taxonomy" id="210225"/>
    <lineage>
        <taxon>Eukaryota</taxon>
        <taxon>Viridiplantae</taxon>
        <taxon>Streptophyta</taxon>
        <taxon>Embryophyta</taxon>
        <taxon>Tracheophyta</taxon>
        <taxon>Spermatophyta</taxon>
        <taxon>Magnoliopsida</taxon>
        <taxon>Nymphaeales</taxon>
        <taxon>Nymphaeaceae</taxon>
        <taxon>Nymphaea</taxon>
    </lineage>
</organism>
<dbReference type="AlphaFoldDB" id="A0A5K1GJI9"/>
<name>A0A5K1GJI9_9MAGN</name>
<gene>
    <name evidence="1" type="ORF">NYM_LOCUS27472</name>
</gene>
<protein>
    <submittedName>
        <fullName evidence="1">Uncharacterized protein</fullName>
    </submittedName>
</protein>